<dbReference type="PROSITE" id="PS00138">
    <property type="entry name" value="SUBTILASE_SER"/>
    <property type="match status" value="1"/>
</dbReference>
<gene>
    <name evidence="10" type="ORF">ACFSKX_01660</name>
</gene>
<evidence type="ECO:0000256" key="7">
    <source>
        <dbReference type="SAM" id="MobiDB-lite"/>
    </source>
</evidence>
<sequence length="383" mass="38738">MRQKLFIAAIAVSASAVTQANQPSFTTSPAVADVHNRCIVRFHDSFSGADAVGTAKRLAARARAAGHANAAAQYVYRHTIKGATLNLSCTAASAVFGGDSSILRMTPDSVVRVSAQPDSDDIGTAGQVTPWGIARVGGSVDGSGRDAWIIDTGIDLDHADLNVDGSRGFTAFTRGPSKDKIDDDHGHGTHVAGTVGAIDNGIDVVGVAANATVIPVKVLDKRGSGTTSGVIAGIDYVGANAAPGDCANMSLGGGVSQDLDDAVVAASENSGAYFVLAAGNDGDDANNHSPARANGTYVRTISAHDDADTMPSWSNWGNPPVDYAAPGVDVLSTAMGGGTTTYSGTSMASPHACAVMMMTNGNPNTDGTVSGDPDGDPDSIIHL</sequence>
<keyword evidence="2 5" id="KW-0645">Protease</keyword>
<comment type="caution">
    <text evidence="10">The sequence shown here is derived from an EMBL/GenBank/DDBJ whole genome shotgun (WGS) entry which is preliminary data.</text>
</comment>
<dbReference type="InterPro" id="IPR036852">
    <property type="entry name" value="Peptidase_S8/S53_dom_sf"/>
</dbReference>
<dbReference type="InterPro" id="IPR050131">
    <property type="entry name" value="Peptidase_S8_subtilisin-like"/>
</dbReference>
<dbReference type="PANTHER" id="PTHR43806">
    <property type="entry name" value="PEPTIDASE S8"/>
    <property type="match status" value="1"/>
</dbReference>
<dbReference type="InterPro" id="IPR022398">
    <property type="entry name" value="Peptidase_S8_His-AS"/>
</dbReference>
<dbReference type="PROSITE" id="PS00137">
    <property type="entry name" value="SUBTILASE_HIS"/>
    <property type="match status" value="1"/>
</dbReference>
<organism evidence="10 11">
    <name type="scientific">Microbulbifer halophilus</name>
    <dbReference type="NCBI Taxonomy" id="453963"/>
    <lineage>
        <taxon>Bacteria</taxon>
        <taxon>Pseudomonadati</taxon>
        <taxon>Pseudomonadota</taxon>
        <taxon>Gammaproteobacteria</taxon>
        <taxon>Cellvibrionales</taxon>
        <taxon>Microbulbiferaceae</taxon>
        <taxon>Microbulbifer</taxon>
    </lineage>
</organism>
<evidence type="ECO:0000256" key="2">
    <source>
        <dbReference type="ARBA" id="ARBA00022670"/>
    </source>
</evidence>
<reference evidence="11" key="1">
    <citation type="journal article" date="2019" name="Int. J. Syst. Evol. Microbiol.">
        <title>The Global Catalogue of Microorganisms (GCM) 10K type strain sequencing project: providing services to taxonomists for standard genome sequencing and annotation.</title>
        <authorList>
            <consortium name="The Broad Institute Genomics Platform"/>
            <consortium name="The Broad Institute Genome Sequencing Center for Infectious Disease"/>
            <person name="Wu L."/>
            <person name="Ma J."/>
        </authorList>
    </citation>
    <scope>NUCLEOTIDE SEQUENCE [LARGE SCALE GENOMIC DNA]</scope>
    <source>
        <strain evidence="11">KCTC 12848</strain>
    </source>
</reference>
<feature type="domain" description="Peptidase S8/S53" evidence="9">
    <location>
        <begin position="149"/>
        <end position="356"/>
    </location>
</feature>
<dbReference type="InterPro" id="IPR023828">
    <property type="entry name" value="Peptidase_S8_Ser-AS"/>
</dbReference>
<keyword evidence="8" id="KW-0732">Signal</keyword>
<dbReference type="SUPFAM" id="SSF52743">
    <property type="entry name" value="Subtilisin-like"/>
    <property type="match status" value="1"/>
</dbReference>
<dbReference type="Proteomes" id="UP001597425">
    <property type="component" value="Unassembled WGS sequence"/>
</dbReference>
<evidence type="ECO:0000313" key="11">
    <source>
        <dbReference type="Proteomes" id="UP001597425"/>
    </source>
</evidence>
<evidence type="ECO:0000256" key="3">
    <source>
        <dbReference type="ARBA" id="ARBA00022801"/>
    </source>
</evidence>
<dbReference type="Gene3D" id="3.40.50.200">
    <property type="entry name" value="Peptidase S8/S53 domain"/>
    <property type="match status" value="1"/>
</dbReference>
<evidence type="ECO:0000256" key="8">
    <source>
        <dbReference type="SAM" id="SignalP"/>
    </source>
</evidence>
<evidence type="ECO:0000256" key="1">
    <source>
        <dbReference type="ARBA" id="ARBA00011073"/>
    </source>
</evidence>
<dbReference type="InterPro" id="IPR015500">
    <property type="entry name" value="Peptidase_S8_subtilisin-rel"/>
</dbReference>
<evidence type="ECO:0000256" key="5">
    <source>
        <dbReference type="PROSITE-ProRule" id="PRU01240"/>
    </source>
</evidence>
<feature type="active site" description="Charge relay system" evidence="5">
    <location>
        <position position="346"/>
    </location>
</feature>
<comment type="similarity">
    <text evidence="1 5 6">Belongs to the peptidase S8 family.</text>
</comment>
<dbReference type="InterPro" id="IPR000209">
    <property type="entry name" value="Peptidase_S8/S53_dom"/>
</dbReference>
<dbReference type="EMBL" id="JBHUJD010000001">
    <property type="protein sequence ID" value="MFD2309111.1"/>
    <property type="molecule type" value="Genomic_DNA"/>
</dbReference>
<dbReference type="PROSITE" id="PS00136">
    <property type="entry name" value="SUBTILASE_ASP"/>
    <property type="match status" value="1"/>
</dbReference>
<dbReference type="Pfam" id="PF00082">
    <property type="entry name" value="Peptidase_S8"/>
    <property type="match status" value="1"/>
</dbReference>
<feature type="active site" description="Charge relay system" evidence="5">
    <location>
        <position position="151"/>
    </location>
</feature>
<keyword evidence="11" id="KW-1185">Reference proteome</keyword>
<evidence type="ECO:0000256" key="4">
    <source>
        <dbReference type="ARBA" id="ARBA00022825"/>
    </source>
</evidence>
<dbReference type="PROSITE" id="PS51892">
    <property type="entry name" value="SUBTILASE"/>
    <property type="match status" value="1"/>
</dbReference>
<accession>A0ABW5E686</accession>
<protein>
    <submittedName>
        <fullName evidence="10">S8 family serine peptidase</fullName>
    </submittedName>
</protein>
<feature type="signal peptide" evidence="8">
    <location>
        <begin position="1"/>
        <end position="20"/>
    </location>
</feature>
<evidence type="ECO:0000259" key="9">
    <source>
        <dbReference type="Pfam" id="PF00082"/>
    </source>
</evidence>
<keyword evidence="4 5" id="KW-0720">Serine protease</keyword>
<evidence type="ECO:0000256" key="6">
    <source>
        <dbReference type="RuleBase" id="RU003355"/>
    </source>
</evidence>
<keyword evidence="3 5" id="KW-0378">Hydrolase</keyword>
<dbReference type="RefSeq" id="WP_265721038.1">
    <property type="nucleotide sequence ID" value="NZ_JAPIVK010000008.1"/>
</dbReference>
<dbReference type="PANTHER" id="PTHR43806:SF11">
    <property type="entry name" value="CEREVISIN-RELATED"/>
    <property type="match status" value="1"/>
</dbReference>
<name>A0ABW5E686_9GAMM</name>
<feature type="region of interest" description="Disordered" evidence="7">
    <location>
        <begin position="363"/>
        <end position="383"/>
    </location>
</feature>
<feature type="chain" id="PRO_5046951945" evidence="8">
    <location>
        <begin position="21"/>
        <end position="383"/>
    </location>
</feature>
<feature type="active site" description="Charge relay system" evidence="5">
    <location>
        <position position="187"/>
    </location>
</feature>
<evidence type="ECO:0000313" key="10">
    <source>
        <dbReference type="EMBL" id="MFD2309111.1"/>
    </source>
</evidence>
<dbReference type="PRINTS" id="PR00723">
    <property type="entry name" value="SUBTILISIN"/>
</dbReference>
<dbReference type="InterPro" id="IPR023827">
    <property type="entry name" value="Peptidase_S8_Asp-AS"/>
</dbReference>
<proteinExistence type="inferred from homology"/>